<sequence length="180" mass="19246">MGQPSRNRQENSCQFSSTPITHTISSNKHMREALDYCNIIGKDQLALFLLSQSHEGLIVTSTSSTALHSCPSSSNSILIGCRVSGLSVSASDTGSPHLVPHCAQAKSQGHVLGCSPGRFDERSHVLADTAVLFIQCLLELTLRASCPRSGLGLLGSRGVRLSDGRHITHVQNKTHSGDPY</sequence>
<name>A0AA88TDB0_9TELE</name>
<dbReference type="Proteomes" id="UP001187343">
    <property type="component" value="Unassembled WGS sequence"/>
</dbReference>
<keyword evidence="2" id="KW-1185">Reference proteome</keyword>
<dbReference type="EMBL" id="JAUYZG010000024">
    <property type="protein sequence ID" value="KAK2869854.1"/>
    <property type="molecule type" value="Genomic_DNA"/>
</dbReference>
<dbReference type="AlphaFoldDB" id="A0AA88TDB0"/>
<evidence type="ECO:0000313" key="2">
    <source>
        <dbReference type="Proteomes" id="UP001187343"/>
    </source>
</evidence>
<protein>
    <submittedName>
        <fullName evidence="1">Uncharacterized protein</fullName>
    </submittedName>
</protein>
<proteinExistence type="predicted"/>
<accession>A0AA88TDB0</accession>
<organism evidence="1 2">
    <name type="scientific">Cirrhinus molitorella</name>
    <name type="common">mud carp</name>
    <dbReference type="NCBI Taxonomy" id="172907"/>
    <lineage>
        <taxon>Eukaryota</taxon>
        <taxon>Metazoa</taxon>
        <taxon>Chordata</taxon>
        <taxon>Craniata</taxon>
        <taxon>Vertebrata</taxon>
        <taxon>Euteleostomi</taxon>
        <taxon>Actinopterygii</taxon>
        <taxon>Neopterygii</taxon>
        <taxon>Teleostei</taxon>
        <taxon>Ostariophysi</taxon>
        <taxon>Cypriniformes</taxon>
        <taxon>Cyprinidae</taxon>
        <taxon>Labeoninae</taxon>
        <taxon>Labeonini</taxon>
        <taxon>Cirrhinus</taxon>
    </lineage>
</organism>
<reference evidence="1" key="1">
    <citation type="submission" date="2023-08" db="EMBL/GenBank/DDBJ databases">
        <title>Chromosome-level Genome Assembly of mud carp (Cirrhinus molitorella).</title>
        <authorList>
            <person name="Liu H."/>
        </authorList>
    </citation>
    <scope>NUCLEOTIDE SEQUENCE</scope>
    <source>
        <strain evidence="1">Prfri</strain>
        <tissue evidence="1">Muscle</tissue>
    </source>
</reference>
<comment type="caution">
    <text evidence="1">The sequence shown here is derived from an EMBL/GenBank/DDBJ whole genome shotgun (WGS) entry which is preliminary data.</text>
</comment>
<evidence type="ECO:0000313" key="1">
    <source>
        <dbReference type="EMBL" id="KAK2869854.1"/>
    </source>
</evidence>
<gene>
    <name evidence="1" type="ORF">Q8A67_024246</name>
</gene>